<dbReference type="EMBL" id="REFR01000013">
    <property type="protein sequence ID" value="RMB04396.1"/>
    <property type="molecule type" value="Genomic_DNA"/>
</dbReference>
<evidence type="ECO:0000313" key="4">
    <source>
        <dbReference type="Proteomes" id="UP000271227"/>
    </source>
</evidence>
<keyword evidence="4" id="KW-1185">Reference proteome</keyword>
<dbReference type="PANTHER" id="PTHR34406:SF1">
    <property type="entry name" value="PROTEIN YCEI"/>
    <property type="match status" value="1"/>
</dbReference>
<evidence type="ECO:0000313" key="3">
    <source>
        <dbReference type="EMBL" id="RMB04396.1"/>
    </source>
</evidence>
<dbReference type="AlphaFoldDB" id="A0A3M0CCB9"/>
<dbReference type="InParanoid" id="A0A3M0CCB9"/>
<dbReference type="Gene3D" id="2.40.128.110">
    <property type="entry name" value="Lipid/polyisoprenoid-binding, YceI-like"/>
    <property type="match status" value="1"/>
</dbReference>
<gene>
    <name evidence="3" type="ORF">BXY39_2657</name>
</gene>
<dbReference type="Pfam" id="PF04264">
    <property type="entry name" value="YceI"/>
    <property type="match status" value="1"/>
</dbReference>
<dbReference type="Proteomes" id="UP000271227">
    <property type="component" value="Unassembled WGS sequence"/>
</dbReference>
<accession>A0A3M0CCB9</accession>
<sequence length="195" mass="20363">MLNIRITLMSFAVILLAVVHAAGGSAVHAGGWTVDHGASHIAFAGTHAGQPFEGRFADWRADIVFAPDTLPAARADVTIATGSAATGSPLYDSTLVKQDWFDTATHPEATVSVRDFQDTGGGAYSARATVTIRGTGVTLDLPFTVAMDGDRAVMDAAVSLNRLDFAIGAGSDATGDWVSPNIDVRLHVEAVRRAE</sequence>
<evidence type="ECO:0000256" key="1">
    <source>
        <dbReference type="SAM" id="SignalP"/>
    </source>
</evidence>
<dbReference type="SUPFAM" id="SSF101874">
    <property type="entry name" value="YceI-like"/>
    <property type="match status" value="1"/>
</dbReference>
<dbReference type="OrthoDB" id="1247465at2"/>
<feature type="chain" id="PRO_5018337422" evidence="1">
    <location>
        <begin position="22"/>
        <end position="195"/>
    </location>
</feature>
<keyword evidence="1" id="KW-0732">Signal</keyword>
<protein>
    <submittedName>
        <fullName evidence="3">Polyisoprenoid-binding protein YceI</fullName>
    </submittedName>
</protein>
<evidence type="ECO:0000259" key="2">
    <source>
        <dbReference type="SMART" id="SM00867"/>
    </source>
</evidence>
<dbReference type="SMART" id="SM00867">
    <property type="entry name" value="YceI"/>
    <property type="match status" value="1"/>
</dbReference>
<comment type="caution">
    <text evidence="3">The sequence shown here is derived from an EMBL/GenBank/DDBJ whole genome shotgun (WGS) entry which is preliminary data.</text>
</comment>
<feature type="signal peptide" evidence="1">
    <location>
        <begin position="1"/>
        <end position="21"/>
    </location>
</feature>
<feature type="domain" description="Lipid/polyisoprenoid-binding YceI-like" evidence="2">
    <location>
        <begin position="31"/>
        <end position="191"/>
    </location>
</feature>
<organism evidence="3 4">
    <name type="scientific">Eilatimonas milleporae</name>
    <dbReference type="NCBI Taxonomy" id="911205"/>
    <lineage>
        <taxon>Bacteria</taxon>
        <taxon>Pseudomonadati</taxon>
        <taxon>Pseudomonadota</taxon>
        <taxon>Alphaproteobacteria</taxon>
        <taxon>Kordiimonadales</taxon>
        <taxon>Kordiimonadaceae</taxon>
        <taxon>Eilatimonas</taxon>
    </lineage>
</organism>
<name>A0A3M0CCB9_9PROT</name>
<dbReference type="RefSeq" id="WP_121939343.1">
    <property type="nucleotide sequence ID" value="NZ_REFR01000013.1"/>
</dbReference>
<dbReference type="PANTHER" id="PTHR34406">
    <property type="entry name" value="PROTEIN YCEI"/>
    <property type="match status" value="1"/>
</dbReference>
<proteinExistence type="predicted"/>
<dbReference type="InterPro" id="IPR036761">
    <property type="entry name" value="TTHA0802/YceI-like_sf"/>
</dbReference>
<dbReference type="InterPro" id="IPR007372">
    <property type="entry name" value="Lipid/polyisoprenoid-bd_YceI"/>
</dbReference>
<reference evidence="3 4" key="1">
    <citation type="submission" date="2018-10" db="EMBL/GenBank/DDBJ databases">
        <title>Genomic Encyclopedia of Archaeal and Bacterial Type Strains, Phase II (KMG-II): from individual species to whole genera.</title>
        <authorList>
            <person name="Goeker M."/>
        </authorList>
    </citation>
    <scope>NUCLEOTIDE SEQUENCE [LARGE SCALE GENOMIC DNA]</scope>
    <source>
        <strain evidence="3 4">DSM 25217</strain>
    </source>
</reference>